<reference evidence="2" key="1">
    <citation type="submission" date="2022-12" db="EMBL/GenBank/DDBJ databases">
        <authorList>
            <person name="Petersen C."/>
        </authorList>
    </citation>
    <scope>NUCLEOTIDE SEQUENCE</scope>
    <source>
        <strain evidence="2">IBT 35673</strain>
    </source>
</reference>
<sequence length="369" mass="40699">MATALQDLLRFLSQDAKIPLALAMGKVLELQKALLTNAEQISKTDIETLKGIFKDDKLAKQVLNAAKRVSKKRPASSDAESPVQKKSRTPKPPGKDLTPSEFESALSLPVTSAGEEDLKGTVLFTNRAPLVLAFAVCVLRYTMPEQPLSSRLSLAQAVVSSNSRTKAAHLGIEDGRPAEEEGWGEGHPTVKVLGREIHVLKRWDYDPKEGAPSNDTQSEQVAEAAHGKVTQMPPLWGVDLEAIRGKETKSKTHDGQHKSSNDLPIFRPESARSYLLKAFAKPPEEGKPPSKKKAAAAREEEKDECLARLLHAIDLVCQSWLPKLEQVELDRRAWSWYIRVRPDVQQGAHGWGEKGQVKLSDILALRRGI</sequence>
<organism evidence="2 3">
    <name type="scientific">Penicillium brevicompactum</name>
    <dbReference type="NCBI Taxonomy" id="5074"/>
    <lineage>
        <taxon>Eukaryota</taxon>
        <taxon>Fungi</taxon>
        <taxon>Dikarya</taxon>
        <taxon>Ascomycota</taxon>
        <taxon>Pezizomycotina</taxon>
        <taxon>Eurotiomycetes</taxon>
        <taxon>Eurotiomycetidae</taxon>
        <taxon>Eurotiales</taxon>
        <taxon>Aspergillaceae</taxon>
        <taxon>Penicillium</taxon>
    </lineage>
</organism>
<evidence type="ECO:0000313" key="3">
    <source>
        <dbReference type="Proteomes" id="UP001147695"/>
    </source>
</evidence>
<dbReference type="AlphaFoldDB" id="A0A9W9UEX9"/>
<comment type="caution">
    <text evidence="2">The sequence shown here is derived from an EMBL/GenBank/DDBJ whole genome shotgun (WGS) entry which is preliminary data.</text>
</comment>
<reference evidence="2" key="2">
    <citation type="journal article" date="2023" name="IMA Fungus">
        <title>Comparative genomic study of the Penicillium genus elucidates a diverse pangenome and 15 lateral gene transfer events.</title>
        <authorList>
            <person name="Petersen C."/>
            <person name="Sorensen T."/>
            <person name="Nielsen M.R."/>
            <person name="Sondergaard T.E."/>
            <person name="Sorensen J.L."/>
            <person name="Fitzpatrick D.A."/>
            <person name="Frisvad J.C."/>
            <person name="Nielsen K.L."/>
        </authorList>
    </citation>
    <scope>NUCLEOTIDE SEQUENCE</scope>
    <source>
        <strain evidence="2">IBT 35673</strain>
    </source>
</reference>
<evidence type="ECO:0000313" key="2">
    <source>
        <dbReference type="EMBL" id="KAJ5338497.1"/>
    </source>
</evidence>
<evidence type="ECO:0000256" key="1">
    <source>
        <dbReference type="SAM" id="MobiDB-lite"/>
    </source>
</evidence>
<name>A0A9W9UEX9_PENBR</name>
<dbReference type="Proteomes" id="UP001147695">
    <property type="component" value="Unassembled WGS sequence"/>
</dbReference>
<gene>
    <name evidence="2" type="ORF">N7452_005225</name>
</gene>
<feature type="region of interest" description="Disordered" evidence="1">
    <location>
        <begin position="206"/>
        <end position="228"/>
    </location>
</feature>
<protein>
    <submittedName>
        <fullName evidence="2">Uncharacterized protein</fullName>
    </submittedName>
</protein>
<accession>A0A9W9UEX9</accession>
<feature type="region of interest" description="Disordered" evidence="1">
    <location>
        <begin position="66"/>
        <end position="101"/>
    </location>
</feature>
<dbReference type="EMBL" id="JAPZBQ010000003">
    <property type="protein sequence ID" value="KAJ5338497.1"/>
    <property type="molecule type" value="Genomic_DNA"/>
</dbReference>
<proteinExistence type="predicted"/>